<dbReference type="AlphaFoldDB" id="A0A480AYE8"/>
<dbReference type="Pfam" id="PF14341">
    <property type="entry name" value="PilX_N"/>
    <property type="match status" value="1"/>
</dbReference>
<accession>A0A480AYE8</accession>
<dbReference type="Proteomes" id="UP000301751">
    <property type="component" value="Unassembled WGS sequence"/>
</dbReference>
<gene>
    <name evidence="4" type="ORF">AQPW35_50710</name>
</gene>
<evidence type="ECO:0000259" key="3">
    <source>
        <dbReference type="Pfam" id="PF14341"/>
    </source>
</evidence>
<reference evidence="5" key="1">
    <citation type="submission" date="2019-03" db="EMBL/GenBank/DDBJ databases">
        <title>Aquabacterium pictum sp.nov., the first bacteriochlorophyll a-containing freshwater bacterium in the genus Aquabacterium of the class Betaproteobacteria.</title>
        <authorList>
            <person name="Hirose S."/>
            <person name="Tank M."/>
            <person name="Hara E."/>
            <person name="Tamaki H."/>
            <person name="Takaichi S."/>
            <person name="Haruta S."/>
            <person name="Hanada S."/>
        </authorList>
    </citation>
    <scope>NUCLEOTIDE SEQUENCE [LARGE SCALE GENOMIC DNA]</scope>
    <source>
        <strain evidence="5">W35</strain>
    </source>
</reference>
<dbReference type="RefSeq" id="WP_137735692.1">
    <property type="nucleotide sequence ID" value="NZ_BJCL01000023.1"/>
</dbReference>
<dbReference type="InterPro" id="IPR025746">
    <property type="entry name" value="PilX_N_dom"/>
</dbReference>
<feature type="transmembrane region" description="Helical" evidence="2">
    <location>
        <begin position="12"/>
        <end position="32"/>
    </location>
</feature>
<dbReference type="OrthoDB" id="8684961at2"/>
<comment type="caution">
    <text evidence="4">The sequence shown here is derived from an EMBL/GenBank/DDBJ whole genome shotgun (WGS) entry which is preliminary data.</text>
</comment>
<evidence type="ECO:0000313" key="5">
    <source>
        <dbReference type="Proteomes" id="UP000301751"/>
    </source>
</evidence>
<feature type="domain" description="Type 4 fimbrial biogenesis protein PilX N-terminal" evidence="3">
    <location>
        <begin position="11"/>
        <end position="62"/>
    </location>
</feature>
<keyword evidence="2" id="KW-1133">Transmembrane helix</keyword>
<sequence>MTQPRLRSRHRGVAALTVVMVLFFVMALVAAYTNRNLVFEQRISANSYRATRALEAADAGVEWTLAMLNGGRTTANCAVPDAAGAGGLTDFRSRYLVPSTNETNGEGAFELPWGQVPANRVYPACIIVDGRPRCICPALGEAPAAINAPADGIGSAFRITFRYFHVSAVRGGTVQFVSRGCANPGDAESGCYAQNDALPSVDGTTAVIATVGLVRALPVAPKAAITAGTTITADAPAQLRVSNGDFASGLTLHAGGAITAPGSQLTGPPGSGADGRVDGDGTLAALSAEGVEPWFRALFVMDTASYRRQPAVVSLDCAAGCTSADIANALLLNPRNPIWATGNVDLNDAGVLGTAADPMMLIVMGTLTVSGNANVTGFVHANQISWSAPAATWNGALVAATAFNATGVATVNYDKAALDTIRLRYGSFVRVPGGWNLF</sequence>
<evidence type="ECO:0000256" key="1">
    <source>
        <dbReference type="SAM" id="MobiDB-lite"/>
    </source>
</evidence>
<keyword evidence="2" id="KW-0472">Membrane</keyword>
<keyword evidence="2" id="KW-0812">Transmembrane</keyword>
<keyword evidence="5" id="KW-1185">Reference proteome</keyword>
<evidence type="ECO:0000313" key="4">
    <source>
        <dbReference type="EMBL" id="GCL65990.1"/>
    </source>
</evidence>
<name>A0A480AYE8_9BURK</name>
<proteinExistence type="predicted"/>
<protein>
    <recommendedName>
        <fullName evidence="3">Type 4 fimbrial biogenesis protein PilX N-terminal domain-containing protein</fullName>
    </recommendedName>
</protein>
<evidence type="ECO:0000256" key="2">
    <source>
        <dbReference type="SAM" id="Phobius"/>
    </source>
</evidence>
<dbReference type="EMBL" id="BJCL01000023">
    <property type="protein sequence ID" value="GCL65990.1"/>
    <property type="molecule type" value="Genomic_DNA"/>
</dbReference>
<organism evidence="4 5">
    <name type="scientific">Pseudaquabacterium pictum</name>
    <dbReference type="NCBI Taxonomy" id="2315236"/>
    <lineage>
        <taxon>Bacteria</taxon>
        <taxon>Pseudomonadati</taxon>
        <taxon>Pseudomonadota</taxon>
        <taxon>Betaproteobacteria</taxon>
        <taxon>Burkholderiales</taxon>
        <taxon>Sphaerotilaceae</taxon>
        <taxon>Pseudaquabacterium</taxon>
    </lineage>
</organism>
<feature type="region of interest" description="Disordered" evidence="1">
    <location>
        <begin position="259"/>
        <end position="279"/>
    </location>
</feature>